<comment type="caution">
    <text evidence="2">The sequence shown here is derived from an EMBL/GenBank/DDBJ whole genome shotgun (WGS) entry which is preliminary data.</text>
</comment>
<dbReference type="Proteomes" id="UP000738517">
    <property type="component" value="Unassembled WGS sequence"/>
</dbReference>
<accession>A0ABW9YDD7</accession>
<reference evidence="2 3" key="1">
    <citation type="journal article" date="2017" name="Int. J. Syst. Evol. Microbiol.">
        <title>Photobacterium alginatilyticum sp. nov., a marine bacterium isolated from bottom seawater.</title>
        <authorList>
            <person name="Wang X."/>
            <person name="Wang Y."/>
            <person name="Yang X."/>
            <person name="Sun H."/>
            <person name="Li B."/>
            <person name="Zhang X.H."/>
        </authorList>
    </citation>
    <scope>NUCLEOTIDE SEQUENCE [LARGE SCALE GENOMIC DNA]</scope>
    <source>
        <strain evidence="2 3">P03D4</strain>
    </source>
</reference>
<dbReference type="Pfam" id="PF11220">
    <property type="entry name" value="DUF3015"/>
    <property type="match status" value="1"/>
</dbReference>
<sequence length="161" mass="17026">MKNIIVAATVASAILASPVSLAEEKATKSGINPWTDCGIGAMIFQDIAPAAAISNIIWDLGTTAVTSAGLSEQTCEGANVKTAMFIQQSYNNIIEETAKGNGEHVTAMLDLLEVKHADRPAIMENVREDMAQVVSQSSYANATTAEKAEMYYNSLIANTAV</sequence>
<feature type="signal peptide" evidence="1">
    <location>
        <begin position="1"/>
        <end position="22"/>
    </location>
</feature>
<dbReference type="InterPro" id="IPR021383">
    <property type="entry name" value="DUF3015"/>
</dbReference>
<evidence type="ECO:0000256" key="1">
    <source>
        <dbReference type="SAM" id="SignalP"/>
    </source>
</evidence>
<evidence type="ECO:0000313" key="2">
    <source>
        <dbReference type="EMBL" id="NBI51214.1"/>
    </source>
</evidence>
<proteinExistence type="predicted"/>
<dbReference type="RefSeq" id="WP_160648322.1">
    <property type="nucleotide sequence ID" value="NZ_RSEJ01000001.1"/>
</dbReference>
<dbReference type="EMBL" id="RSEJ01000001">
    <property type="protein sequence ID" value="NBI51214.1"/>
    <property type="molecule type" value="Genomic_DNA"/>
</dbReference>
<keyword evidence="3" id="KW-1185">Reference proteome</keyword>
<name>A0ABW9YDD7_9GAMM</name>
<evidence type="ECO:0000313" key="3">
    <source>
        <dbReference type="Proteomes" id="UP000738517"/>
    </source>
</evidence>
<gene>
    <name evidence="2" type="ORF">EIZ48_01325</name>
</gene>
<keyword evidence="1" id="KW-0732">Signal</keyword>
<feature type="chain" id="PRO_5045066769" evidence="1">
    <location>
        <begin position="23"/>
        <end position="161"/>
    </location>
</feature>
<protein>
    <submittedName>
        <fullName evidence="2">DUF3015 domain-containing protein</fullName>
    </submittedName>
</protein>
<organism evidence="2 3">
    <name type="scientific">Photobacterium alginatilyticum</name>
    <dbReference type="NCBI Taxonomy" id="1775171"/>
    <lineage>
        <taxon>Bacteria</taxon>
        <taxon>Pseudomonadati</taxon>
        <taxon>Pseudomonadota</taxon>
        <taxon>Gammaproteobacteria</taxon>
        <taxon>Vibrionales</taxon>
        <taxon>Vibrionaceae</taxon>
        <taxon>Photobacterium</taxon>
    </lineage>
</organism>